<keyword evidence="2" id="KW-0472">Membrane</keyword>
<evidence type="ECO:0000259" key="4">
    <source>
        <dbReference type="Pfam" id="PF24866"/>
    </source>
</evidence>
<dbReference type="OrthoDB" id="5425547at2759"/>
<evidence type="ECO:0000256" key="1">
    <source>
        <dbReference type="SAM" id="MobiDB-lite"/>
    </source>
</evidence>
<comment type="caution">
    <text evidence="5">The sequence shown here is derived from an EMBL/GenBank/DDBJ whole genome shotgun (WGS) entry which is preliminary data.</text>
</comment>
<proteinExistence type="predicted"/>
<organism evidence="5 6">
    <name type="scientific">Polytolypa hystricis (strain UAMH7299)</name>
    <dbReference type="NCBI Taxonomy" id="1447883"/>
    <lineage>
        <taxon>Eukaryota</taxon>
        <taxon>Fungi</taxon>
        <taxon>Dikarya</taxon>
        <taxon>Ascomycota</taxon>
        <taxon>Pezizomycotina</taxon>
        <taxon>Eurotiomycetes</taxon>
        <taxon>Eurotiomycetidae</taxon>
        <taxon>Onygenales</taxon>
        <taxon>Onygenales incertae sedis</taxon>
        <taxon>Polytolypa</taxon>
    </lineage>
</organism>
<keyword evidence="2" id="KW-1133">Transmembrane helix</keyword>
<dbReference type="STRING" id="1447883.A0A2B7Y6V7"/>
<keyword evidence="6" id="KW-1185">Reference proteome</keyword>
<sequence length="282" mass="29501">MRFSSRFALCALFTLLALSLSTVSSRSIDVEATDIAIRDIADSAVIVDAPKFSELEKRRGGGGRGGGRGRSGGKSGGRTGSGGTRSPTNPGSRGTSTSSNVGGTSRYGSGQARSYGGGSYYRGGASVPYTSGGKSPRGLMPFMLLPVAALAFFPGLWLYGAYAYHNTPYRYHNATSKVNETIPVTCLCQKYQVCGCEKNDESDYANSVIKTDENGFPRNTSDVVVATVNDTLGIYINGTLPNGTTAADPSITDSASHPMAPILRLSGYWVMAALVVASVSLL</sequence>
<dbReference type="EMBL" id="PDNA01000069">
    <property type="protein sequence ID" value="PGH16930.1"/>
    <property type="molecule type" value="Genomic_DNA"/>
</dbReference>
<dbReference type="PANTHER" id="PTHR42091:SF1">
    <property type="entry name" value="CONSERVED GLYCINE-RICH PROTEIN (AFU_ORTHOLOGUE AFUA_7G02440)"/>
    <property type="match status" value="1"/>
</dbReference>
<dbReference type="PANTHER" id="PTHR42091">
    <property type="entry name" value="CONSERVED GLYCINE-RICH PROTEIN (AFU_ORTHOLOGUE AFUA_7G02440)"/>
    <property type="match status" value="1"/>
</dbReference>
<feature type="chain" id="PRO_5012857897" description="DUF7732 domain-containing protein" evidence="3">
    <location>
        <begin position="26"/>
        <end position="282"/>
    </location>
</feature>
<accession>A0A2B7Y6V7</accession>
<feature type="compositionally biased region" description="Gly residues" evidence="1">
    <location>
        <begin position="62"/>
        <end position="83"/>
    </location>
</feature>
<dbReference type="Proteomes" id="UP000224634">
    <property type="component" value="Unassembled WGS sequence"/>
</dbReference>
<dbReference type="InterPro" id="IPR056634">
    <property type="entry name" value="DUF7732"/>
</dbReference>
<feature type="domain" description="DUF7732" evidence="4">
    <location>
        <begin position="120"/>
        <end position="244"/>
    </location>
</feature>
<dbReference type="AlphaFoldDB" id="A0A2B7Y6V7"/>
<feature type="transmembrane region" description="Helical" evidence="2">
    <location>
        <begin position="139"/>
        <end position="162"/>
    </location>
</feature>
<feature type="signal peptide" evidence="3">
    <location>
        <begin position="1"/>
        <end position="25"/>
    </location>
</feature>
<feature type="region of interest" description="Disordered" evidence="1">
    <location>
        <begin position="56"/>
        <end position="109"/>
    </location>
</feature>
<evidence type="ECO:0000256" key="2">
    <source>
        <dbReference type="SAM" id="Phobius"/>
    </source>
</evidence>
<evidence type="ECO:0000313" key="6">
    <source>
        <dbReference type="Proteomes" id="UP000224634"/>
    </source>
</evidence>
<evidence type="ECO:0000313" key="5">
    <source>
        <dbReference type="EMBL" id="PGH16930.1"/>
    </source>
</evidence>
<reference evidence="5 6" key="1">
    <citation type="submission" date="2017-10" db="EMBL/GenBank/DDBJ databases">
        <title>Comparative genomics in systemic dimorphic fungi from Ajellomycetaceae.</title>
        <authorList>
            <person name="Munoz J.F."/>
            <person name="Mcewen J.G."/>
            <person name="Clay O.K."/>
            <person name="Cuomo C.A."/>
        </authorList>
    </citation>
    <scope>NUCLEOTIDE SEQUENCE [LARGE SCALE GENOMIC DNA]</scope>
    <source>
        <strain evidence="5 6">UAMH7299</strain>
    </source>
</reference>
<name>A0A2B7Y6V7_POLH7</name>
<evidence type="ECO:0000256" key="3">
    <source>
        <dbReference type="SAM" id="SignalP"/>
    </source>
</evidence>
<keyword evidence="3" id="KW-0732">Signal</keyword>
<dbReference type="Pfam" id="PF24866">
    <property type="entry name" value="DUF7732"/>
    <property type="match status" value="1"/>
</dbReference>
<feature type="compositionally biased region" description="Low complexity" evidence="1">
    <location>
        <begin position="91"/>
        <end position="109"/>
    </location>
</feature>
<protein>
    <recommendedName>
        <fullName evidence="4">DUF7732 domain-containing protein</fullName>
    </recommendedName>
</protein>
<gene>
    <name evidence="5" type="ORF">AJ80_04998</name>
</gene>
<keyword evidence="2" id="KW-0812">Transmembrane</keyword>